<evidence type="ECO:0000313" key="2">
    <source>
        <dbReference type="Proteomes" id="UP000053593"/>
    </source>
</evidence>
<proteinExistence type="predicted"/>
<sequence>VVNLAISEHMEVNGVCLTSLTQSLAYTEIMAHRNPTPRKATDAMVDLTKLAVAKYNIRPPTTYAIWKAIRKRDIHRRVRNFLYIILHDRLKVGKFWKHIPTCEGRQNCQYCGEVDNIDHILLNCKCPHRALIWDLAQSLWPAEYGPWPEISLGSIIGCSLIKFHDQKQNPLPQAQRLFTILVTECAHLIWKIRCEIVIDQNGEDPAAQEVYNRFRSLLNSCLQKDIQLTNVHRWGNYAVSESTVRQAW</sequence>
<name>A0A0D0C2H4_9AGAR</name>
<feature type="non-terminal residue" evidence="1">
    <location>
        <position position="1"/>
    </location>
</feature>
<dbReference type="HOGENOM" id="CLU_044484_0_0_1"/>
<evidence type="ECO:0000313" key="1">
    <source>
        <dbReference type="EMBL" id="KIK62321.1"/>
    </source>
</evidence>
<dbReference type="EMBL" id="KN834768">
    <property type="protein sequence ID" value="KIK62321.1"/>
    <property type="molecule type" value="Genomic_DNA"/>
</dbReference>
<dbReference type="AlphaFoldDB" id="A0A0D0C2H4"/>
<feature type="non-terminal residue" evidence="1">
    <location>
        <position position="248"/>
    </location>
</feature>
<dbReference type="OrthoDB" id="3262992at2759"/>
<reference evidence="1 2" key="1">
    <citation type="submission" date="2014-04" db="EMBL/GenBank/DDBJ databases">
        <title>Evolutionary Origins and Diversification of the Mycorrhizal Mutualists.</title>
        <authorList>
            <consortium name="DOE Joint Genome Institute"/>
            <consortium name="Mycorrhizal Genomics Consortium"/>
            <person name="Kohler A."/>
            <person name="Kuo A."/>
            <person name="Nagy L.G."/>
            <person name="Floudas D."/>
            <person name="Copeland A."/>
            <person name="Barry K.W."/>
            <person name="Cichocki N."/>
            <person name="Veneault-Fourrey C."/>
            <person name="LaButti K."/>
            <person name="Lindquist E.A."/>
            <person name="Lipzen A."/>
            <person name="Lundell T."/>
            <person name="Morin E."/>
            <person name="Murat C."/>
            <person name="Riley R."/>
            <person name="Ohm R."/>
            <person name="Sun H."/>
            <person name="Tunlid A."/>
            <person name="Henrissat B."/>
            <person name="Grigoriev I.V."/>
            <person name="Hibbett D.S."/>
            <person name="Martin F."/>
        </authorList>
    </citation>
    <scope>NUCLEOTIDE SEQUENCE [LARGE SCALE GENOMIC DNA]</scope>
    <source>
        <strain evidence="1 2">FD-317 M1</strain>
    </source>
</reference>
<keyword evidence="2" id="KW-1185">Reference proteome</keyword>
<protein>
    <recommendedName>
        <fullName evidence="3">Reverse transcriptase zinc-binding domain-containing protein</fullName>
    </recommendedName>
</protein>
<gene>
    <name evidence="1" type="ORF">GYMLUDRAFT_110534</name>
</gene>
<organism evidence="1 2">
    <name type="scientific">Collybiopsis luxurians FD-317 M1</name>
    <dbReference type="NCBI Taxonomy" id="944289"/>
    <lineage>
        <taxon>Eukaryota</taxon>
        <taxon>Fungi</taxon>
        <taxon>Dikarya</taxon>
        <taxon>Basidiomycota</taxon>
        <taxon>Agaricomycotina</taxon>
        <taxon>Agaricomycetes</taxon>
        <taxon>Agaricomycetidae</taxon>
        <taxon>Agaricales</taxon>
        <taxon>Marasmiineae</taxon>
        <taxon>Omphalotaceae</taxon>
        <taxon>Collybiopsis</taxon>
        <taxon>Collybiopsis luxurians</taxon>
    </lineage>
</organism>
<dbReference type="Proteomes" id="UP000053593">
    <property type="component" value="Unassembled WGS sequence"/>
</dbReference>
<accession>A0A0D0C2H4</accession>
<evidence type="ECO:0008006" key="3">
    <source>
        <dbReference type="Google" id="ProtNLM"/>
    </source>
</evidence>